<dbReference type="AlphaFoldDB" id="A0A844FEM6"/>
<evidence type="ECO:0000313" key="11">
    <source>
        <dbReference type="Proteomes" id="UP000462760"/>
    </source>
</evidence>
<evidence type="ECO:0000256" key="4">
    <source>
        <dbReference type="ARBA" id="ARBA00023015"/>
    </source>
</evidence>
<dbReference type="Gene3D" id="3.30.56.130">
    <property type="entry name" value="Transcriptional regulator CtsR, winged HTH domain"/>
    <property type="match status" value="1"/>
</dbReference>
<comment type="similarity">
    <text evidence="1 7">Belongs to the CtsR family.</text>
</comment>
<dbReference type="EMBL" id="VULR01000001">
    <property type="protein sequence ID" value="MSS42421.1"/>
    <property type="molecule type" value="Genomic_DNA"/>
</dbReference>
<evidence type="ECO:0000256" key="5">
    <source>
        <dbReference type="ARBA" id="ARBA00023125"/>
    </source>
</evidence>
<evidence type="ECO:0000256" key="3">
    <source>
        <dbReference type="ARBA" id="ARBA00022491"/>
    </source>
</evidence>
<dbReference type="RefSeq" id="WP_216384344.1">
    <property type="nucleotide sequence ID" value="NZ_JAHLOA010000006.1"/>
</dbReference>
<dbReference type="Gene3D" id="1.10.1200.150">
    <property type="entry name" value="Transcriptional regulator CtsR, C-terminal domain"/>
    <property type="match status" value="1"/>
</dbReference>
<sequence length="153" mass="17463">MPGLSNIIEEFLKELIEEAEDGIIEIQRNQLAQQFECAPSQINYVLTTRFTPYKGYYVESRRGGGGYIKIVKVEMDRHENINDLIINAIGKSITKNKAYSMIEGLEKEGFITKMEETLMKAAIGDRALQNVKKYRNNLRADILTNMMLVLLKG</sequence>
<dbReference type="GO" id="GO:0003677">
    <property type="term" value="F:DNA binding"/>
    <property type="evidence" value="ECO:0007669"/>
    <property type="project" value="UniProtKB-UniRule"/>
</dbReference>
<keyword evidence="4 7" id="KW-0805">Transcription regulation</keyword>
<evidence type="ECO:0000313" key="10">
    <source>
        <dbReference type="EMBL" id="MSS42421.1"/>
    </source>
</evidence>
<dbReference type="InterPro" id="IPR041908">
    <property type="entry name" value="CtsR_C_sf"/>
</dbReference>
<accession>A0A844FEM6</accession>
<gene>
    <name evidence="10" type="ORF">FYJ27_01535</name>
</gene>
<comment type="caution">
    <text evidence="10">The sequence shown here is derived from an EMBL/GenBank/DDBJ whole genome shotgun (WGS) entry which is preliminary data.</text>
</comment>
<feature type="domain" description="CtsR N-terminal HTH" evidence="8">
    <location>
        <begin position="4"/>
        <end position="74"/>
    </location>
</feature>
<dbReference type="PIRSF" id="PIRSF010607">
    <property type="entry name" value="Txn_repr_CtsR"/>
    <property type="match status" value="1"/>
</dbReference>
<dbReference type="InterPro" id="IPR040465">
    <property type="entry name" value="CtsR_N"/>
</dbReference>
<evidence type="ECO:0000256" key="7">
    <source>
        <dbReference type="PIRNR" id="PIRNR010607"/>
    </source>
</evidence>
<reference evidence="10 11" key="1">
    <citation type="submission" date="2019-08" db="EMBL/GenBank/DDBJ databases">
        <title>In-depth cultivation of the pig gut microbiome towards novel bacterial diversity and tailored functional studies.</title>
        <authorList>
            <person name="Wylensek D."/>
            <person name="Hitch T.C.A."/>
            <person name="Clavel T."/>
        </authorList>
    </citation>
    <scope>NUCLEOTIDE SEQUENCE [LARGE SCALE GENOMIC DNA]</scope>
    <source>
        <strain evidence="10 11">Med78-601-WT-4W-RMD-3</strain>
    </source>
</reference>
<evidence type="ECO:0000256" key="2">
    <source>
        <dbReference type="ARBA" id="ARBA00014129"/>
    </source>
</evidence>
<evidence type="ECO:0000259" key="8">
    <source>
        <dbReference type="Pfam" id="PF05848"/>
    </source>
</evidence>
<dbReference type="Pfam" id="PF17727">
    <property type="entry name" value="CtsR_C"/>
    <property type="match status" value="1"/>
</dbReference>
<keyword evidence="6 7" id="KW-0804">Transcription</keyword>
<dbReference type="InterPro" id="IPR041473">
    <property type="entry name" value="CtsR_C"/>
</dbReference>
<name>A0A844FEM6_9FIRM</name>
<dbReference type="GO" id="GO:0006355">
    <property type="term" value="P:regulation of DNA-templated transcription"/>
    <property type="evidence" value="ECO:0007669"/>
    <property type="project" value="UniProtKB-UniRule"/>
</dbReference>
<evidence type="ECO:0000256" key="1">
    <source>
        <dbReference type="ARBA" id="ARBA00010189"/>
    </source>
</evidence>
<evidence type="ECO:0000259" key="9">
    <source>
        <dbReference type="Pfam" id="PF17727"/>
    </source>
</evidence>
<keyword evidence="5 7" id="KW-0238">DNA-binding</keyword>
<protein>
    <recommendedName>
        <fullName evidence="2 7">Transcriptional regulator CtsR</fullName>
    </recommendedName>
</protein>
<evidence type="ECO:0000256" key="6">
    <source>
        <dbReference type="ARBA" id="ARBA00023163"/>
    </source>
</evidence>
<keyword evidence="3 7" id="KW-0678">Repressor</keyword>
<dbReference type="InterPro" id="IPR008463">
    <property type="entry name" value="CtsR"/>
</dbReference>
<proteinExistence type="inferred from homology"/>
<organism evidence="10 11">
    <name type="scientific">Anaerosalibacter bizertensis</name>
    <dbReference type="NCBI Taxonomy" id="932217"/>
    <lineage>
        <taxon>Bacteria</taxon>
        <taxon>Bacillati</taxon>
        <taxon>Bacillota</taxon>
        <taxon>Tissierellia</taxon>
        <taxon>Tissierellales</taxon>
        <taxon>Sporanaerobacteraceae</taxon>
        <taxon>Anaerosalibacter</taxon>
    </lineage>
</organism>
<dbReference type="InterPro" id="IPR041902">
    <property type="entry name" value="CtsR_N_sf"/>
</dbReference>
<dbReference type="Pfam" id="PF05848">
    <property type="entry name" value="CtsR"/>
    <property type="match status" value="1"/>
</dbReference>
<feature type="domain" description="CtsR C-terminal dimerization" evidence="9">
    <location>
        <begin position="79"/>
        <end position="147"/>
    </location>
</feature>
<dbReference type="Proteomes" id="UP000462760">
    <property type="component" value="Unassembled WGS sequence"/>
</dbReference>